<organism evidence="2 3">
    <name type="scientific">Faunimonas pinastri</name>
    <dbReference type="NCBI Taxonomy" id="1855383"/>
    <lineage>
        <taxon>Bacteria</taxon>
        <taxon>Pseudomonadati</taxon>
        <taxon>Pseudomonadota</taxon>
        <taxon>Alphaproteobacteria</taxon>
        <taxon>Hyphomicrobiales</taxon>
        <taxon>Afifellaceae</taxon>
        <taxon>Faunimonas</taxon>
    </lineage>
</organism>
<sequence length="152" mass="16776">MMLTLVRGITSHFRARVTEWALAGALFGWGYILKLPSPTFDQPSYGEMARFASEDTWGQVCFWVGLVRIVALIVNGSIRPSYHLRAVLAFFSCFIWFQILIGLIKVGTVSTGIAMYAVVFALEVYNVICAFGDAGKSDRQAAERGAAKNGRE</sequence>
<dbReference type="RefSeq" id="WP_092500013.1">
    <property type="nucleotide sequence ID" value="NZ_FOFG01000031.1"/>
</dbReference>
<keyword evidence="1" id="KW-1133">Transmembrane helix</keyword>
<accession>A0A1H9QN38</accession>
<keyword evidence="3" id="KW-1185">Reference proteome</keyword>
<feature type="transmembrane region" description="Helical" evidence="1">
    <location>
        <begin position="20"/>
        <end position="37"/>
    </location>
</feature>
<dbReference type="AlphaFoldDB" id="A0A1H9QN38"/>
<dbReference type="STRING" id="1855383.SAMN05216548_13110"/>
<dbReference type="OrthoDB" id="7502269at2"/>
<evidence type="ECO:0000256" key="1">
    <source>
        <dbReference type="SAM" id="Phobius"/>
    </source>
</evidence>
<protein>
    <submittedName>
        <fullName evidence="2">Uncharacterized protein</fullName>
    </submittedName>
</protein>
<dbReference type="Proteomes" id="UP000199647">
    <property type="component" value="Unassembled WGS sequence"/>
</dbReference>
<feature type="transmembrane region" description="Helical" evidence="1">
    <location>
        <begin position="57"/>
        <end position="74"/>
    </location>
</feature>
<keyword evidence="1" id="KW-0472">Membrane</keyword>
<feature type="transmembrane region" description="Helical" evidence="1">
    <location>
        <begin position="113"/>
        <end position="134"/>
    </location>
</feature>
<keyword evidence="1" id="KW-0812">Transmembrane</keyword>
<evidence type="ECO:0000313" key="2">
    <source>
        <dbReference type="EMBL" id="SER62001.1"/>
    </source>
</evidence>
<gene>
    <name evidence="2" type="ORF">SAMN05216548_13110</name>
</gene>
<dbReference type="EMBL" id="FOFG01000031">
    <property type="protein sequence ID" value="SER62001.1"/>
    <property type="molecule type" value="Genomic_DNA"/>
</dbReference>
<name>A0A1H9QN38_9HYPH</name>
<evidence type="ECO:0000313" key="3">
    <source>
        <dbReference type="Proteomes" id="UP000199647"/>
    </source>
</evidence>
<proteinExistence type="predicted"/>
<reference evidence="2 3" key="1">
    <citation type="submission" date="2016-10" db="EMBL/GenBank/DDBJ databases">
        <authorList>
            <person name="de Groot N.N."/>
        </authorList>
    </citation>
    <scope>NUCLEOTIDE SEQUENCE [LARGE SCALE GENOMIC DNA]</scope>
    <source>
        <strain evidence="2 3">A52C2</strain>
    </source>
</reference>
<feature type="transmembrane region" description="Helical" evidence="1">
    <location>
        <begin position="86"/>
        <end position="107"/>
    </location>
</feature>